<dbReference type="InterPro" id="IPR013099">
    <property type="entry name" value="K_chnl_dom"/>
</dbReference>
<evidence type="ECO:0000256" key="4">
    <source>
        <dbReference type="ARBA" id="ARBA00022989"/>
    </source>
</evidence>
<dbReference type="WBParaSite" id="BPAG_0000035001-mRNA-1">
    <property type="protein sequence ID" value="BPAG_0000035001-mRNA-1"/>
    <property type="gene ID" value="BPAG_0000035001"/>
</dbReference>
<dbReference type="PANTHER" id="PTHR11003:SF296">
    <property type="entry name" value="POTASSIUM CHANNEL DOMAIN-CONTAINING PROTEIN"/>
    <property type="match status" value="1"/>
</dbReference>
<dbReference type="GO" id="GO:0015271">
    <property type="term" value="F:outward rectifier potassium channel activity"/>
    <property type="evidence" value="ECO:0007669"/>
    <property type="project" value="TreeGrafter"/>
</dbReference>
<dbReference type="InterPro" id="IPR003280">
    <property type="entry name" value="2pore_dom_K_chnl"/>
</dbReference>
<dbReference type="SUPFAM" id="SSF81324">
    <property type="entry name" value="Voltage-gated potassium channels"/>
    <property type="match status" value="1"/>
</dbReference>
<keyword evidence="11" id="KW-1185">Reference proteome</keyword>
<keyword evidence="4 8" id="KW-1133">Transmembrane helix</keyword>
<feature type="domain" description="Potassium channel" evidence="9">
    <location>
        <begin position="214"/>
        <end position="271"/>
    </location>
</feature>
<keyword evidence="3 8" id="KW-0812">Transmembrane</keyword>
<evidence type="ECO:0000259" key="9">
    <source>
        <dbReference type="Pfam" id="PF07885"/>
    </source>
</evidence>
<dbReference type="PANTHER" id="PTHR11003">
    <property type="entry name" value="POTASSIUM CHANNEL, SUBFAMILY K"/>
    <property type="match status" value="1"/>
</dbReference>
<feature type="transmembrane region" description="Helical" evidence="8">
    <location>
        <begin position="249"/>
        <end position="270"/>
    </location>
</feature>
<gene>
    <name evidence="10" type="ORF">BPAG_LOCUS351</name>
</gene>
<dbReference type="GO" id="GO:0030322">
    <property type="term" value="P:stabilization of membrane potential"/>
    <property type="evidence" value="ECO:0007669"/>
    <property type="project" value="TreeGrafter"/>
</dbReference>
<reference evidence="12" key="1">
    <citation type="submission" date="2016-04" db="UniProtKB">
        <authorList>
            <consortium name="WormBaseParasite"/>
        </authorList>
    </citation>
    <scope>IDENTIFICATION</scope>
</reference>
<feature type="transmembrane region" description="Helical" evidence="8">
    <location>
        <begin position="115"/>
        <end position="137"/>
    </location>
</feature>
<evidence type="ECO:0000256" key="6">
    <source>
        <dbReference type="ARBA" id="ARBA00023136"/>
    </source>
</evidence>
<evidence type="ECO:0000256" key="5">
    <source>
        <dbReference type="ARBA" id="ARBA00023065"/>
    </source>
</evidence>
<feature type="transmembrane region" description="Helical" evidence="8">
    <location>
        <begin position="20"/>
        <end position="36"/>
    </location>
</feature>
<keyword evidence="6 8" id="KW-0472">Membrane</keyword>
<evidence type="ECO:0000313" key="11">
    <source>
        <dbReference type="Proteomes" id="UP000278627"/>
    </source>
</evidence>
<sequence>MVDRTASQPLSVSVKRPSCVALSLVAFLIATSLFHVQPNCCKTMIKHAHQSDHLRSFLNLLNQYECDILLENDLLKALFADEAVICFSIIPSRELLMSNFFCFSRQKLVQFTKMALPHCGLYFFIFLYLMAGAWTFATVEDNADREQQLIKLSNIRDVYQKIAEISSEECSIASKRSHFRQHLFQTLSKLSSFMEARDFLLNPDINQLEELVLPKWTAVPSILYALSILTTTGYLSAVPMTKFGQFIAIVYGLVGIPLMVLAAVDIGRFLSDIVLRLYRKYCVMKHKIAKACGCSKKKQLIMELMETKGIPHVSKIRKRKRKDKEMMVTIKEDNDEVNRLPLSVNASILLVFCMLGGVCYTVAGGQKSFLEAFFVTFNLVANLTMAEMPNDLNNILTFFYILIFVTFGLAVLSMCGNLAASELRAVFMKIHYFGRKISWRRQQMSKEKQRGIELTEMLKIIIAIRELHPEKDNITSEDIMGILNEVRYNPLCFDFCNQKKRRDTIAFTPQSFEALRFADELDVDDTHYKSVNYCMKDIYLLLQISKTLGKVNKMNILS</sequence>
<proteinExistence type="predicted"/>
<keyword evidence="2" id="KW-0813">Transport</keyword>
<feature type="transmembrane region" description="Helical" evidence="8">
    <location>
        <begin position="342"/>
        <end position="362"/>
    </location>
</feature>
<evidence type="ECO:0000256" key="2">
    <source>
        <dbReference type="ARBA" id="ARBA00022448"/>
    </source>
</evidence>
<evidence type="ECO:0000256" key="1">
    <source>
        <dbReference type="ARBA" id="ARBA00004141"/>
    </source>
</evidence>
<protein>
    <submittedName>
        <fullName evidence="12">Ion_trans_2 domain-containing protein</fullName>
    </submittedName>
</protein>
<evidence type="ECO:0000313" key="12">
    <source>
        <dbReference type="WBParaSite" id="BPAG_0000035001-mRNA-1"/>
    </source>
</evidence>
<keyword evidence="5" id="KW-0406">Ion transport</keyword>
<feature type="transmembrane region" description="Helical" evidence="8">
    <location>
        <begin position="369"/>
        <end position="386"/>
    </location>
</feature>
<dbReference type="Gene3D" id="1.10.287.70">
    <property type="match status" value="1"/>
</dbReference>
<organism evidence="12">
    <name type="scientific">Brugia pahangi</name>
    <name type="common">Filarial nematode worm</name>
    <dbReference type="NCBI Taxonomy" id="6280"/>
    <lineage>
        <taxon>Eukaryota</taxon>
        <taxon>Metazoa</taxon>
        <taxon>Ecdysozoa</taxon>
        <taxon>Nematoda</taxon>
        <taxon>Chromadorea</taxon>
        <taxon>Rhabditida</taxon>
        <taxon>Spirurina</taxon>
        <taxon>Spiruromorpha</taxon>
        <taxon>Filarioidea</taxon>
        <taxon>Onchocercidae</taxon>
        <taxon>Brugia</taxon>
    </lineage>
</organism>
<feature type="transmembrane region" description="Helical" evidence="8">
    <location>
        <begin position="398"/>
        <end position="420"/>
    </location>
</feature>
<name>A0A158PPW0_BRUPA</name>
<dbReference type="AlphaFoldDB" id="A0A158PPW0"/>
<evidence type="ECO:0000256" key="7">
    <source>
        <dbReference type="ARBA" id="ARBA00023303"/>
    </source>
</evidence>
<evidence type="ECO:0000256" key="3">
    <source>
        <dbReference type="ARBA" id="ARBA00022692"/>
    </source>
</evidence>
<evidence type="ECO:0000313" key="10">
    <source>
        <dbReference type="EMBL" id="VDN81537.1"/>
    </source>
</evidence>
<dbReference type="EMBL" id="UZAD01000014">
    <property type="protein sequence ID" value="VDN81537.1"/>
    <property type="molecule type" value="Genomic_DNA"/>
</dbReference>
<comment type="subcellular location">
    <subcellularLocation>
        <location evidence="1">Membrane</location>
        <topology evidence="1">Multi-pass membrane protein</topology>
    </subcellularLocation>
</comment>
<reference evidence="10 11" key="2">
    <citation type="submission" date="2018-11" db="EMBL/GenBank/DDBJ databases">
        <authorList>
            <consortium name="Pathogen Informatics"/>
        </authorList>
    </citation>
    <scope>NUCLEOTIDE SEQUENCE [LARGE SCALE GENOMIC DNA]</scope>
</reference>
<accession>A0A158PPW0</accession>
<evidence type="ECO:0000256" key="8">
    <source>
        <dbReference type="SAM" id="Phobius"/>
    </source>
</evidence>
<keyword evidence="7" id="KW-0407">Ion channel</keyword>
<feature type="transmembrane region" description="Helical" evidence="8">
    <location>
        <begin position="218"/>
        <end position="237"/>
    </location>
</feature>
<dbReference type="GO" id="GO:0022841">
    <property type="term" value="F:potassium ion leak channel activity"/>
    <property type="evidence" value="ECO:0007669"/>
    <property type="project" value="TreeGrafter"/>
</dbReference>
<dbReference type="GO" id="GO:0005886">
    <property type="term" value="C:plasma membrane"/>
    <property type="evidence" value="ECO:0007669"/>
    <property type="project" value="TreeGrafter"/>
</dbReference>
<dbReference type="Pfam" id="PF07885">
    <property type="entry name" value="Ion_trans_2"/>
    <property type="match status" value="1"/>
</dbReference>
<dbReference type="STRING" id="6280.A0A158PPW0"/>
<dbReference type="Proteomes" id="UP000278627">
    <property type="component" value="Unassembled WGS sequence"/>
</dbReference>